<dbReference type="EMBL" id="JALJOR010000004">
    <property type="protein sequence ID" value="KAK9817701.1"/>
    <property type="molecule type" value="Genomic_DNA"/>
</dbReference>
<dbReference type="AlphaFoldDB" id="A0AAW1Q6Z1"/>
<feature type="coiled-coil region" evidence="2">
    <location>
        <begin position="80"/>
        <end position="159"/>
    </location>
</feature>
<organism evidence="5 6">
    <name type="scientific">[Myrmecia] bisecta</name>
    <dbReference type="NCBI Taxonomy" id="41462"/>
    <lineage>
        <taxon>Eukaryota</taxon>
        <taxon>Viridiplantae</taxon>
        <taxon>Chlorophyta</taxon>
        <taxon>core chlorophytes</taxon>
        <taxon>Trebouxiophyceae</taxon>
        <taxon>Trebouxiales</taxon>
        <taxon>Trebouxiaceae</taxon>
        <taxon>Myrmecia</taxon>
    </lineage>
</organism>
<evidence type="ECO:0000256" key="3">
    <source>
        <dbReference type="SAM" id="MobiDB-lite"/>
    </source>
</evidence>
<dbReference type="InterPro" id="IPR049258">
    <property type="entry name" value="ODAD1_CC"/>
</dbReference>
<comment type="caution">
    <text evidence="5">The sequence shown here is derived from an EMBL/GenBank/DDBJ whole genome shotgun (WGS) entry which is preliminary data.</text>
</comment>
<feature type="domain" description="ODAD1 central coiled coil region" evidence="4">
    <location>
        <begin position="122"/>
        <end position="418"/>
    </location>
</feature>
<feature type="coiled-coil region" evidence="2">
    <location>
        <begin position="324"/>
        <end position="390"/>
    </location>
</feature>
<evidence type="ECO:0000313" key="5">
    <source>
        <dbReference type="EMBL" id="KAK9817701.1"/>
    </source>
</evidence>
<evidence type="ECO:0000256" key="2">
    <source>
        <dbReference type="SAM" id="Coils"/>
    </source>
</evidence>
<dbReference type="Proteomes" id="UP001489004">
    <property type="component" value="Unassembled WGS sequence"/>
</dbReference>
<name>A0AAW1Q6Z1_9CHLO</name>
<evidence type="ECO:0000259" key="4">
    <source>
        <dbReference type="Pfam" id="PF21773"/>
    </source>
</evidence>
<dbReference type="Pfam" id="PF21773">
    <property type="entry name" value="ODAD1_CC"/>
    <property type="match status" value="1"/>
</dbReference>
<sequence length="551" mass="62055">MPGQDVSHGTAGKTGHSVFADTAHFFHKQRAAIAKLRHDNQMLKEELLLENKFSVQPTSANASALIANLQDQSDVYTRKIEMERGRCAELDEKAASLREKIAALRKQMGGINAAKEGDIVMQKQMRILENRLEKAYHKYNESKNHNKTLRDQIDNLRRERLVFDDIFKKLEKGLQVQKKEMAAIIQISNAAYEGREKAINEMAVCKAASDKEQAMYEAEWKQLTALIDHDRRQREAVRDKEINERERRTAAILKQETTIKKKVIKNTWNIAKDKTNQNISLDKVQEYGEAFKQIQDATGIKEIDKLVERFMEAEDANFTLFNYVNEVNGEVEKLEDQIAQIKAEIERYQGQDVTHESQRKQILQDLQDRLAKTEEKAAQYEHKHESAQRRVATLKGGIADIFAKVGCDTPAVRDMLGDGGVTESNMMQYLGIIEQRTNELLQDYVACVAQNAHDEQRAAEKVRKLMSTIGAPALQPALSGSLVIEPPSTIAGEDVSDDEDGGEAEGARPLDRQALEQKVQRSLAKRGDTSFKARSPPKSPGKGGNSMARNG</sequence>
<protein>
    <recommendedName>
        <fullName evidence="4">ODAD1 central coiled coil region domain-containing protein</fullName>
    </recommendedName>
</protein>
<dbReference type="InterPro" id="IPR051876">
    <property type="entry name" value="ODA-DC/CCD"/>
</dbReference>
<proteinExistence type="predicted"/>
<evidence type="ECO:0000256" key="1">
    <source>
        <dbReference type="ARBA" id="ARBA00023054"/>
    </source>
</evidence>
<feature type="compositionally biased region" description="Acidic residues" evidence="3">
    <location>
        <begin position="494"/>
        <end position="503"/>
    </location>
</feature>
<dbReference type="PANTHER" id="PTHR21694">
    <property type="entry name" value="COILED-COIL DOMAIN-CONTAINING PROTEIN 63"/>
    <property type="match status" value="1"/>
</dbReference>
<feature type="compositionally biased region" description="Basic and acidic residues" evidence="3">
    <location>
        <begin position="505"/>
        <end position="531"/>
    </location>
</feature>
<reference evidence="5 6" key="1">
    <citation type="journal article" date="2024" name="Nat. Commun.">
        <title>Phylogenomics reveals the evolutionary origins of lichenization in chlorophyte algae.</title>
        <authorList>
            <person name="Puginier C."/>
            <person name="Libourel C."/>
            <person name="Otte J."/>
            <person name="Skaloud P."/>
            <person name="Haon M."/>
            <person name="Grisel S."/>
            <person name="Petersen M."/>
            <person name="Berrin J.G."/>
            <person name="Delaux P.M."/>
            <person name="Dal Grande F."/>
            <person name="Keller J."/>
        </authorList>
    </citation>
    <scope>NUCLEOTIDE SEQUENCE [LARGE SCALE GENOMIC DNA]</scope>
    <source>
        <strain evidence="5 6">SAG 2043</strain>
    </source>
</reference>
<keyword evidence="1 2" id="KW-0175">Coiled coil</keyword>
<feature type="region of interest" description="Disordered" evidence="3">
    <location>
        <begin position="487"/>
        <end position="551"/>
    </location>
</feature>
<gene>
    <name evidence="5" type="ORF">WJX72_000889</name>
</gene>
<dbReference type="PANTHER" id="PTHR21694:SF18">
    <property type="entry name" value="COILED-COIL DOMAIN-CONTAINING PROTEIN 63"/>
    <property type="match status" value="1"/>
</dbReference>
<evidence type="ECO:0000313" key="6">
    <source>
        <dbReference type="Proteomes" id="UP001489004"/>
    </source>
</evidence>
<keyword evidence="6" id="KW-1185">Reference proteome</keyword>
<accession>A0AAW1Q6Z1</accession>